<organism evidence="1 2">
    <name type="scientific">Piloderma croceum (strain F 1598)</name>
    <dbReference type="NCBI Taxonomy" id="765440"/>
    <lineage>
        <taxon>Eukaryota</taxon>
        <taxon>Fungi</taxon>
        <taxon>Dikarya</taxon>
        <taxon>Basidiomycota</taxon>
        <taxon>Agaricomycotina</taxon>
        <taxon>Agaricomycetes</taxon>
        <taxon>Agaricomycetidae</taxon>
        <taxon>Atheliales</taxon>
        <taxon>Atheliaceae</taxon>
        <taxon>Piloderma</taxon>
    </lineage>
</organism>
<sequence length="97" mass="10838">MTVSTMLSCEFHSAFATEMGWVCGASAGHLYNPELALVNVTCSTRTKLVCHTHVPYQHPAIGQATFLPENADWEHGTVRQERCKHKLCSDTQVRNCF</sequence>
<evidence type="ECO:0000313" key="1">
    <source>
        <dbReference type="EMBL" id="KIM79728.1"/>
    </source>
</evidence>
<accession>A0A0C3B0H3</accession>
<keyword evidence="2" id="KW-1185">Reference proteome</keyword>
<reference evidence="1 2" key="1">
    <citation type="submission" date="2014-04" db="EMBL/GenBank/DDBJ databases">
        <authorList>
            <consortium name="DOE Joint Genome Institute"/>
            <person name="Kuo A."/>
            <person name="Tarkka M."/>
            <person name="Buscot F."/>
            <person name="Kohler A."/>
            <person name="Nagy L.G."/>
            <person name="Floudas D."/>
            <person name="Copeland A."/>
            <person name="Barry K.W."/>
            <person name="Cichocki N."/>
            <person name="Veneault-Fourrey C."/>
            <person name="LaButti K."/>
            <person name="Lindquist E.A."/>
            <person name="Lipzen A."/>
            <person name="Lundell T."/>
            <person name="Morin E."/>
            <person name="Murat C."/>
            <person name="Sun H."/>
            <person name="Tunlid A."/>
            <person name="Henrissat B."/>
            <person name="Grigoriev I.V."/>
            <person name="Hibbett D.S."/>
            <person name="Martin F."/>
            <person name="Nordberg H.P."/>
            <person name="Cantor M.N."/>
            <person name="Hua S.X."/>
        </authorList>
    </citation>
    <scope>NUCLEOTIDE SEQUENCE [LARGE SCALE GENOMIC DNA]</scope>
    <source>
        <strain evidence="1 2">F 1598</strain>
    </source>
</reference>
<dbReference type="EMBL" id="KN833008">
    <property type="protein sequence ID" value="KIM79728.1"/>
    <property type="molecule type" value="Genomic_DNA"/>
</dbReference>
<reference evidence="2" key="2">
    <citation type="submission" date="2015-01" db="EMBL/GenBank/DDBJ databases">
        <title>Evolutionary Origins and Diversification of the Mycorrhizal Mutualists.</title>
        <authorList>
            <consortium name="DOE Joint Genome Institute"/>
            <consortium name="Mycorrhizal Genomics Consortium"/>
            <person name="Kohler A."/>
            <person name="Kuo A."/>
            <person name="Nagy L.G."/>
            <person name="Floudas D."/>
            <person name="Copeland A."/>
            <person name="Barry K.W."/>
            <person name="Cichocki N."/>
            <person name="Veneault-Fourrey C."/>
            <person name="LaButti K."/>
            <person name="Lindquist E.A."/>
            <person name="Lipzen A."/>
            <person name="Lundell T."/>
            <person name="Morin E."/>
            <person name="Murat C."/>
            <person name="Riley R."/>
            <person name="Ohm R."/>
            <person name="Sun H."/>
            <person name="Tunlid A."/>
            <person name="Henrissat B."/>
            <person name="Grigoriev I.V."/>
            <person name="Hibbett D.S."/>
            <person name="Martin F."/>
        </authorList>
    </citation>
    <scope>NUCLEOTIDE SEQUENCE [LARGE SCALE GENOMIC DNA]</scope>
    <source>
        <strain evidence="2">F 1598</strain>
    </source>
</reference>
<protein>
    <submittedName>
        <fullName evidence="1">Uncharacterized protein</fullName>
    </submittedName>
</protein>
<dbReference type="HOGENOM" id="CLU_2347480_0_0_1"/>
<gene>
    <name evidence="1" type="ORF">PILCRDRAFT_554161</name>
</gene>
<name>A0A0C3B0H3_PILCF</name>
<evidence type="ECO:0000313" key="2">
    <source>
        <dbReference type="Proteomes" id="UP000054166"/>
    </source>
</evidence>
<proteinExistence type="predicted"/>
<dbReference type="AlphaFoldDB" id="A0A0C3B0H3"/>
<dbReference type="Proteomes" id="UP000054166">
    <property type="component" value="Unassembled WGS sequence"/>
</dbReference>
<dbReference type="InParanoid" id="A0A0C3B0H3"/>